<evidence type="ECO:0000313" key="2">
    <source>
        <dbReference type="Proteomes" id="UP000265520"/>
    </source>
</evidence>
<dbReference type="AlphaFoldDB" id="A0A392VA80"/>
<name>A0A392VA80_9FABA</name>
<dbReference type="Proteomes" id="UP000265520">
    <property type="component" value="Unassembled WGS sequence"/>
</dbReference>
<comment type="caution">
    <text evidence="1">The sequence shown here is derived from an EMBL/GenBank/DDBJ whole genome shotgun (WGS) entry which is preliminary data.</text>
</comment>
<evidence type="ECO:0000313" key="1">
    <source>
        <dbReference type="EMBL" id="MCI84362.1"/>
    </source>
</evidence>
<dbReference type="EMBL" id="LXQA011089183">
    <property type="protein sequence ID" value="MCI84362.1"/>
    <property type="molecule type" value="Genomic_DNA"/>
</dbReference>
<protein>
    <submittedName>
        <fullName evidence="1">Uncharacterized protein</fullName>
    </submittedName>
</protein>
<feature type="non-terminal residue" evidence="1">
    <location>
        <position position="34"/>
    </location>
</feature>
<reference evidence="1 2" key="1">
    <citation type="journal article" date="2018" name="Front. Plant Sci.">
        <title>Red Clover (Trifolium pratense) and Zigzag Clover (T. medium) - A Picture of Genomic Similarities and Differences.</title>
        <authorList>
            <person name="Dluhosova J."/>
            <person name="Istvanek J."/>
            <person name="Nedelnik J."/>
            <person name="Repkova J."/>
        </authorList>
    </citation>
    <scope>NUCLEOTIDE SEQUENCE [LARGE SCALE GENOMIC DNA]</scope>
    <source>
        <strain evidence="2">cv. 10/8</strain>
        <tissue evidence="1">Leaf</tissue>
    </source>
</reference>
<accession>A0A392VA80</accession>
<organism evidence="1 2">
    <name type="scientific">Trifolium medium</name>
    <dbReference type="NCBI Taxonomy" id="97028"/>
    <lineage>
        <taxon>Eukaryota</taxon>
        <taxon>Viridiplantae</taxon>
        <taxon>Streptophyta</taxon>
        <taxon>Embryophyta</taxon>
        <taxon>Tracheophyta</taxon>
        <taxon>Spermatophyta</taxon>
        <taxon>Magnoliopsida</taxon>
        <taxon>eudicotyledons</taxon>
        <taxon>Gunneridae</taxon>
        <taxon>Pentapetalae</taxon>
        <taxon>rosids</taxon>
        <taxon>fabids</taxon>
        <taxon>Fabales</taxon>
        <taxon>Fabaceae</taxon>
        <taxon>Papilionoideae</taxon>
        <taxon>50 kb inversion clade</taxon>
        <taxon>NPAAA clade</taxon>
        <taxon>Hologalegina</taxon>
        <taxon>IRL clade</taxon>
        <taxon>Trifolieae</taxon>
        <taxon>Trifolium</taxon>
    </lineage>
</organism>
<keyword evidence="2" id="KW-1185">Reference proteome</keyword>
<proteinExistence type="predicted"/>
<sequence>MGQYSPDRSWHFLHNSGQPCMLRFSSAVRQCMSL</sequence>